<keyword evidence="7" id="KW-1185">Reference proteome</keyword>
<keyword evidence="3" id="KW-0520">NAD</keyword>
<feature type="active site" description="Proton acceptor" evidence="4">
    <location>
        <position position="118"/>
    </location>
</feature>
<dbReference type="PANTHER" id="PTHR11085:SF10">
    <property type="entry name" value="NAD-DEPENDENT PROTEIN DEACYLASE SIRTUIN-5, MITOCHONDRIAL-RELATED"/>
    <property type="match status" value="1"/>
</dbReference>
<dbReference type="KEGG" id="tli:Tlie_1868"/>
<evidence type="ECO:0000256" key="4">
    <source>
        <dbReference type="PROSITE-ProRule" id="PRU00236"/>
    </source>
</evidence>
<dbReference type="Gene3D" id="3.30.1600.10">
    <property type="entry name" value="SIR2/SIRT2 'Small Domain"/>
    <property type="match status" value="1"/>
</dbReference>
<dbReference type="EC" id="2.3.1.286" evidence="1"/>
<dbReference type="GO" id="GO:0017136">
    <property type="term" value="F:histone deacetylase activity, NAD-dependent"/>
    <property type="evidence" value="ECO:0007669"/>
    <property type="project" value="TreeGrafter"/>
</dbReference>
<dbReference type="NCBIfam" id="NF001753">
    <property type="entry name" value="PRK00481.1-3"/>
    <property type="match status" value="1"/>
</dbReference>
<dbReference type="GO" id="GO:0046872">
    <property type="term" value="F:metal ion binding"/>
    <property type="evidence" value="ECO:0007669"/>
    <property type="project" value="UniProtKB-KW"/>
</dbReference>
<dbReference type="Proteomes" id="UP000005868">
    <property type="component" value="Chromosome"/>
</dbReference>
<evidence type="ECO:0000313" key="7">
    <source>
        <dbReference type="Proteomes" id="UP000005868"/>
    </source>
</evidence>
<dbReference type="EMBL" id="CP003096">
    <property type="protein sequence ID" value="AER67577.1"/>
    <property type="molecule type" value="Genomic_DNA"/>
</dbReference>
<dbReference type="STRING" id="580340.Tlie_1868"/>
<evidence type="ECO:0000259" key="5">
    <source>
        <dbReference type="PROSITE" id="PS50305"/>
    </source>
</evidence>
<dbReference type="eggNOG" id="COG0846">
    <property type="taxonomic scope" value="Bacteria"/>
</dbReference>
<dbReference type="InterPro" id="IPR029035">
    <property type="entry name" value="DHS-like_NAD/FAD-binding_dom"/>
</dbReference>
<feature type="binding site" evidence="4">
    <location>
        <position position="147"/>
    </location>
    <ligand>
        <name>Zn(2+)</name>
        <dbReference type="ChEBI" id="CHEBI:29105"/>
    </ligand>
</feature>
<dbReference type="AlphaFoldDB" id="G7V9B7"/>
<dbReference type="InterPro" id="IPR003000">
    <property type="entry name" value="Sirtuin"/>
</dbReference>
<evidence type="ECO:0000313" key="6">
    <source>
        <dbReference type="EMBL" id="AER67577.1"/>
    </source>
</evidence>
<keyword evidence="2" id="KW-0808">Transferase</keyword>
<dbReference type="GO" id="GO:0070403">
    <property type="term" value="F:NAD+ binding"/>
    <property type="evidence" value="ECO:0007669"/>
    <property type="project" value="InterPro"/>
</dbReference>
<dbReference type="SUPFAM" id="SSF52467">
    <property type="entry name" value="DHS-like NAD/FAD-binding domain"/>
    <property type="match status" value="1"/>
</dbReference>
<keyword evidence="4" id="KW-0862">Zinc</keyword>
<dbReference type="InterPro" id="IPR050134">
    <property type="entry name" value="NAD-dep_sirtuin_deacylases"/>
</dbReference>
<evidence type="ECO:0000256" key="1">
    <source>
        <dbReference type="ARBA" id="ARBA00012928"/>
    </source>
</evidence>
<protein>
    <recommendedName>
        <fullName evidence="1">protein acetyllysine N-acetyltransferase</fullName>
        <ecNumber evidence="1">2.3.1.286</ecNumber>
    </recommendedName>
</protein>
<dbReference type="Gene3D" id="3.40.50.1220">
    <property type="entry name" value="TPP-binding domain"/>
    <property type="match status" value="1"/>
</dbReference>
<reference evidence="7" key="1">
    <citation type="submission" date="2011-10" db="EMBL/GenBank/DDBJ databases">
        <title>The complete genome of chromosome of Thermovirga lienii DSM 17291.</title>
        <authorList>
            <consortium name="US DOE Joint Genome Institute (JGI-PGF)"/>
            <person name="Lucas S."/>
            <person name="Copeland A."/>
            <person name="Lapidus A."/>
            <person name="Glavina del Rio T."/>
            <person name="Dalin E."/>
            <person name="Tice H."/>
            <person name="Bruce D."/>
            <person name="Goodwin L."/>
            <person name="Pitluck S."/>
            <person name="Peters L."/>
            <person name="Mikhailova N."/>
            <person name="Saunders E."/>
            <person name="Kyrpides N."/>
            <person name="Mavromatis K."/>
            <person name="Ivanova N."/>
            <person name="Last F.I."/>
            <person name="Brettin T."/>
            <person name="Detter J.C."/>
            <person name="Han C."/>
            <person name="Larimer F."/>
            <person name="Land M."/>
            <person name="Hauser L."/>
            <person name="Markowitz V."/>
            <person name="Cheng J.-F."/>
            <person name="Hugenholtz P."/>
            <person name="Woyke T."/>
            <person name="Wu D."/>
            <person name="Spring S."/>
            <person name="Schroeder M."/>
            <person name="Brambilla E.-M."/>
            <person name="Klenk H.-P."/>
            <person name="Eisen J.A."/>
        </authorList>
    </citation>
    <scope>NUCLEOTIDE SEQUENCE [LARGE SCALE GENOMIC DNA]</scope>
    <source>
        <strain evidence="7">ATCC BAA-1197 / DSM 17291 / Cas60314</strain>
    </source>
</reference>
<feature type="binding site" evidence="4">
    <location>
        <position position="144"/>
    </location>
    <ligand>
        <name>Zn(2+)</name>
        <dbReference type="ChEBI" id="CHEBI:29105"/>
    </ligand>
</feature>
<feature type="binding site" evidence="4">
    <location>
        <position position="126"/>
    </location>
    <ligand>
        <name>Zn(2+)</name>
        <dbReference type="ChEBI" id="CHEBI:29105"/>
    </ligand>
</feature>
<sequence length="243" mass="27384">MLEGLERLVSFLKSKEVVVFTGAGMSTASGLPDFRGKKGLWKEKDPSLLASVGALENNYQEFCEFYRWRIKALLEAKPNEGHFILANWEEKGYVKGIITQNVDGFHQEAGSKKVWELHGTLRKVRCMRCRSRYESALFLERTSCPNCGGKLRPDVVLFGESLPDLALEKAEELSLSCKCFLVLGSSLRVSPANWFPSLAKRNGAELFIINMEPTPLDALAERVIAEEINKVLYCVSEKLQKYI</sequence>
<feature type="domain" description="Deacetylase sirtuin-type" evidence="5">
    <location>
        <begin position="1"/>
        <end position="243"/>
    </location>
</feature>
<gene>
    <name evidence="6" type="ordered locus">Tlie_1868</name>
</gene>
<organism evidence="6 7">
    <name type="scientific">Thermovirga lienii (strain ATCC BAA-1197 / DSM 17291 / Cas60314)</name>
    <dbReference type="NCBI Taxonomy" id="580340"/>
    <lineage>
        <taxon>Bacteria</taxon>
        <taxon>Thermotogati</taxon>
        <taxon>Synergistota</taxon>
        <taxon>Synergistia</taxon>
        <taxon>Synergistales</taxon>
        <taxon>Thermovirgaceae</taxon>
        <taxon>Thermovirga</taxon>
    </lineage>
</organism>
<dbReference type="HOGENOM" id="CLU_023643_3_0_0"/>
<name>G7V9B7_THELD</name>
<feature type="binding site" evidence="4">
    <location>
        <position position="129"/>
    </location>
    <ligand>
        <name>Zn(2+)</name>
        <dbReference type="ChEBI" id="CHEBI:29105"/>
    </ligand>
</feature>
<evidence type="ECO:0000256" key="2">
    <source>
        <dbReference type="ARBA" id="ARBA00022679"/>
    </source>
</evidence>
<keyword evidence="4" id="KW-0479">Metal-binding</keyword>
<reference evidence="6 7" key="2">
    <citation type="journal article" date="2012" name="Stand. Genomic Sci.">
        <title>Genome sequence of the moderately thermophilic, amino-acid-degrading and sulfur-reducing bacterium Thermovirga lienii type strain (Cas60314(T)).</title>
        <authorList>
            <person name="Goker M."/>
            <person name="Saunders E."/>
            <person name="Lapidus A."/>
            <person name="Nolan M."/>
            <person name="Lucas S."/>
            <person name="Hammon N."/>
            <person name="Deshpande S."/>
            <person name="Cheng J.F."/>
            <person name="Han C."/>
            <person name="Tapia R."/>
            <person name="Goodwin L.A."/>
            <person name="Pitluck S."/>
            <person name="Liolios K."/>
            <person name="Mavromatis K."/>
            <person name="Pagani I."/>
            <person name="Ivanova N."/>
            <person name="Mikhailova N."/>
            <person name="Pati A."/>
            <person name="Chen A."/>
            <person name="Palaniappan K."/>
            <person name="Land M."/>
            <person name="Chang Y.J."/>
            <person name="Jeffries C.D."/>
            <person name="Brambilla E.M."/>
            <person name="Rohde M."/>
            <person name="Spring S."/>
            <person name="Detter J.C."/>
            <person name="Woyke T."/>
            <person name="Bristow J."/>
            <person name="Eisen J.A."/>
            <person name="Markowitz V."/>
            <person name="Hugenholtz P."/>
            <person name="Kyrpides N.C."/>
            <person name="Klenk H.P."/>
        </authorList>
    </citation>
    <scope>NUCLEOTIDE SEQUENCE [LARGE SCALE GENOMIC DNA]</scope>
    <source>
        <strain evidence="7">ATCC BAA-1197 / DSM 17291 / Cas60314</strain>
    </source>
</reference>
<dbReference type="PROSITE" id="PS50305">
    <property type="entry name" value="SIRTUIN"/>
    <property type="match status" value="1"/>
</dbReference>
<proteinExistence type="predicted"/>
<dbReference type="PANTHER" id="PTHR11085">
    <property type="entry name" value="NAD-DEPENDENT PROTEIN DEACYLASE SIRTUIN-5, MITOCHONDRIAL-RELATED"/>
    <property type="match status" value="1"/>
</dbReference>
<dbReference type="InterPro" id="IPR026591">
    <property type="entry name" value="Sirtuin_cat_small_dom_sf"/>
</dbReference>
<evidence type="ECO:0000256" key="3">
    <source>
        <dbReference type="ARBA" id="ARBA00023027"/>
    </source>
</evidence>
<accession>G7V9B7</accession>
<dbReference type="Pfam" id="PF02146">
    <property type="entry name" value="SIR2"/>
    <property type="match status" value="1"/>
</dbReference>
<dbReference type="InterPro" id="IPR026590">
    <property type="entry name" value="Ssirtuin_cat_dom"/>
</dbReference>